<evidence type="ECO:0000313" key="1">
    <source>
        <dbReference type="EMBL" id="OUI77821.1"/>
    </source>
</evidence>
<reference evidence="2" key="1">
    <citation type="submission" date="2014-06" db="EMBL/GenBank/DDBJ databases">
        <authorList>
            <person name="Winans N.J."/>
            <person name="Newell P.D."/>
            <person name="Douglas A.E."/>
        </authorList>
    </citation>
    <scope>NUCLEOTIDE SEQUENCE [LARGE SCALE GENOMIC DNA]</scope>
    <source>
        <strain evidence="2">DmL_052</strain>
    </source>
</reference>
<dbReference type="RefSeq" id="WP_086632632.1">
    <property type="nucleotide sequence ID" value="NZ_JOPB01000017.1"/>
</dbReference>
<dbReference type="Pfam" id="PF21983">
    <property type="entry name" value="NikA-like"/>
    <property type="match status" value="1"/>
</dbReference>
<dbReference type="EMBL" id="JOPB01000017">
    <property type="protein sequence ID" value="OUI77821.1"/>
    <property type="molecule type" value="Genomic_DNA"/>
</dbReference>
<dbReference type="Proteomes" id="UP000194946">
    <property type="component" value="Unassembled WGS sequence"/>
</dbReference>
<sequence length="110" mass="12334">MIKRTKKIEIRVSKTEYEQLLQRKTKARLAEWVRETCLGSEPSKKAKPVPKVDPALLVALSKIGGNLNQIARYLNMDRTLSAQEKVKALLELASIEQSLGELVGNADKVF</sequence>
<dbReference type="AlphaFoldDB" id="A0A251ZT45"/>
<protein>
    <submittedName>
        <fullName evidence="1">Uncharacterized protein</fullName>
    </submittedName>
</protein>
<dbReference type="InterPro" id="IPR053842">
    <property type="entry name" value="NikA-like"/>
</dbReference>
<gene>
    <name evidence="1" type="ORF">HK18_01115</name>
</gene>
<evidence type="ECO:0000313" key="2">
    <source>
        <dbReference type="Proteomes" id="UP000194946"/>
    </source>
</evidence>
<name>A0A251ZT45_9PROT</name>
<accession>A0A251ZT45</accession>
<organism evidence="1 2">
    <name type="scientific">Commensalibacter intestini</name>
    <dbReference type="NCBI Taxonomy" id="479936"/>
    <lineage>
        <taxon>Bacteria</taxon>
        <taxon>Pseudomonadati</taxon>
        <taxon>Pseudomonadota</taxon>
        <taxon>Alphaproteobacteria</taxon>
        <taxon>Acetobacterales</taxon>
        <taxon>Acetobacteraceae</taxon>
    </lineage>
</organism>
<proteinExistence type="predicted"/>
<comment type="caution">
    <text evidence="1">The sequence shown here is derived from an EMBL/GenBank/DDBJ whole genome shotgun (WGS) entry which is preliminary data.</text>
</comment>
<keyword evidence="2" id="KW-1185">Reference proteome</keyword>